<feature type="compositionally biased region" description="Basic and acidic residues" evidence="1">
    <location>
        <begin position="364"/>
        <end position="379"/>
    </location>
</feature>
<feature type="region of interest" description="Disordered" evidence="1">
    <location>
        <begin position="81"/>
        <end position="102"/>
    </location>
</feature>
<name>A0A317XLU8_9BASI</name>
<evidence type="ECO:0000256" key="1">
    <source>
        <dbReference type="SAM" id="MobiDB-lite"/>
    </source>
</evidence>
<feature type="compositionally biased region" description="Low complexity" evidence="1">
    <location>
        <begin position="46"/>
        <end position="60"/>
    </location>
</feature>
<protein>
    <submittedName>
        <fullName evidence="2">Uncharacterized protein</fullName>
    </submittedName>
</protein>
<feature type="region of interest" description="Disordered" evidence="1">
    <location>
        <begin position="1"/>
        <end position="60"/>
    </location>
</feature>
<sequence>MFRPSPSSQTSSNLQNRSEFKSKPKYLSGFYRSKQMGSSKTEMGHAAQRSSSSSHASFDIEASSYTPLPERVGRRALDICTDPASPRTIRPSMPSPLTNTPLASPKLELAMHDPQITDERFALKRLRSASMVRSNAQSQPCFSELRAIHTIFDDVFVISSAHQLPLPIEDVELELPALTSSPSITSDSSSEGFVPRSRNSLDSQRARGSWLSSLQVCRAEDVVFADDVVEQASVVISDCSESVYSQQSQRSSLDIIEEQLYSDLADSFASRDPLQEFERHFPASTRSEIGHGAASPMSRSVSIPAAKFSRRTSTPVSLGPLPARPSNISIPHSFKINARRSVQVRGAPSAGFFSLDETSQTIKIEQRRPAPDAPQDVRRPAPPSPRPILTRQSSATSSLSSMSVDEIPIATSESLVGLFEERAMEVKSRCSFEEEIRADEAQAQEQEQEQVPESKLQSRFSDDSDNAGESHEKRLSFMPSFGSFKTPSLSSTASSSIALRDREVRAATPDMSRSSSSISTASTTSSTAYTEQIFDLSRPSIDYRQVYALAHEYAHFSSDGTQPKNSPSSLQSSSSSPVIHSHIRPSLLRSKSQQQPSPLSFGFLAKSSKPNQCTRKDPLDRSYHLRRFA</sequence>
<feature type="compositionally biased region" description="Low complexity" evidence="1">
    <location>
        <begin position="393"/>
        <end position="403"/>
    </location>
</feature>
<feature type="compositionally biased region" description="Low complexity" evidence="1">
    <location>
        <begin position="566"/>
        <end position="586"/>
    </location>
</feature>
<dbReference type="AlphaFoldDB" id="A0A317XLU8"/>
<feature type="compositionally biased region" description="Low complexity" evidence="1">
    <location>
        <begin position="512"/>
        <end position="524"/>
    </location>
</feature>
<evidence type="ECO:0000313" key="2">
    <source>
        <dbReference type="EMBL" id="PWY98772.1"/>
    </source>
</evidence>
<dbReference type="InParanoid" id="A0A317XLU8"/>
<feature type="region of interest" description="Disordered" evidence="1">
    <location>
        <begin position="357"/>
        <end position="403"/>
    </location>
</feature>
<feature type="compositionally biased region" description="Low complexity" evidence="1">
    <location>
        <begin position="180"/>
        <end position="190"/>
    </location>
</feature>
<feature type="compositionally biased region" description="Polar residues" evidence="1">
    <location>
        <begin position="1"/>
        <end position="17"/>
    </location>
</feature>
<feature type="region of interest" description="Disordered" evidence="1">
    <location>
        <begin position="180"/>
        <end position="200"/>
    </location>
</feature>
<feature type="region of interest" description="Disordered" evidence="1">
    <location>
        <begin position="557"/>
        <end position="621"/>
    </location>
</feature>
<feature type="region of interest" description="Disordered" evidence="1">
    <location>
        <begin position="439"/>
        <end position="472"/>
    </location>
</feature>
<feature type="region of interest" description="Disordered" evidence="1">
    <location>
        <begin position="305"/>
        <end position="324"/>
    </location>
</feature>
<evidence type="ECO:0000313" key="3">
    <source>
        <dbReference type="Proteomes" id="UP000246740"/>
    </source>
</evidence>
<keyword evidence="3" id="KW-1185">Reference proteome</keyword>
<feature type="compositionally biased region" description="Polar residues" evidence="1">
    <location>
        <begin position="589"/>
        <end position="598"/>
    </location>
</feature>
<organism evidence="2 3">
    <name type="scientific">Testicularia cyperi</name>
    <dbReference type="NCBI Taxonomy" id="1882483"/>
    <lineage>
        <taxon>Eukaryota</taxon>
        <taxon>Fungi</taxon>
        <taxon>Dikarya</taxon>
        <taxon>Basidiomycota</taxon>
        <taxon>Ustilaginomycotina</taxon>
        <taxon>Ustilaginomycetes</taxon>
        <taxon>Ustilaginales</taxon>
        <taxon>Anthracoideaceae</taxon>
        <taxon>Testicularia</taxon>
    </lineage>
</organism>
<gene>
    <name evidence="2" type="ORF">BCV70DRAFT_27443</name>
</gene>
<reference evidence="2 3" key="1">
    <citation type="journal article" date="2018" name="Mol. Biol. Evol.">
        <title>Broad Genomic Sampling Reveals a Smut Pathogenic Ancestry of the Fungal Clade Ustilaginomycotina.</title>
        <authorList>
            <person name="Kijpornyongpan T."/>
            <person name="Mondo S.J."/>
            <person name="Barry K."/>
            <person name="Sandor L."/>
            <person name="Lee J."/>
            <person name="Lipzen A."/>
            <person name="Pangilinan J."/>
            <person name="LaButti K."/>
            <person name="Hainaut M."/>
            <person name="Henrissat B."/>
            <person name="Grigoriev I.V."/>
            <person name="Spatafora J.W."/>
            <person name="Aime M.C."/>
        </authorList>
    </citation>
    <scope>NUCLEOTIDE SEQUENCE [LARGE SCALE GENOMIC DNA]</scope>
    <source>
        <strain evidence="2 3">MCA 3645</strain>
    </source>
</reference>
<proteinExistence type="predicted"/>
<dbReference type="OrthoDB" id="2553048at2759"/>
<feature type="region of interest" description="Disordered" evidence="1">
    <location>
        <begin position="505"/>
        <end position="524"/>
    </location>
</feature>
<accession>A0A317XLU8</accession>
<dbReference type="EMBL" id="KZ819197">
    <property type="protein sequence ID" value="PWY98772.1"/>
    <property type="molecule type" value="Genomic_DNA"/>
</dbReference>
<dbReference type="Proteomes" id="UP000246740">
    <property type="component" value="Unassembled WGS sequence"/>
</dbReference>